<evidence type="ECO:0000256" key="3">
    <source>
        <dbReference type="ARBA" id="ARBA00022692"/>
    </source>
</evidence>
<evidence type="ECO:0000259" key="7">
    <source>
        <dbReference type="Pfam" id="PF00892"/>
    </source>
</evidence>
<feature type="domain" description="EamA" evidence="7">
    <location>
        <begin position="10"/>
        <end position="143"/>
    </location>
</feature>
<dbReference type="EMBL" id="QJJS01000010">
    <property type="protein sequence ID" value="PXW95200.1"/>
    <property type="molecule type" value="Genomic_DNA"/>
</dbReference>
<feature type="domain" description="EamA" evidence="7">
    <location>
        <begin position="155"/>
        <end position="284"/>
    </location>
</feature>
<dbReference type="InterPro" id="IPR037185">
    <property type="entry name" value="EmrE-like"/>
</dbReference>
<keyword evidence="2" id="KW-1003">Cell membrane</keyword>
<feature type="transmembrane region" description="Helical" evidence="6">
    <location>
        <begin position="150"/>
        <end position="173"/>
    </location>
</feature>
<evidence type="ECO:0000256" key="4">
    <source>
        <dbReference type="ARBA" id="ARBA00022989"/>
    </source>
</evidence>
<evidence type="ECO:0000256" key="6">
    <source>
        <dbReference type="SAM" id="Phobius"/>
    </source>
</evidence>
<dbReference type="PANTHER" id="PTHR42920:SF5">
    <property type="entry name" value="EAMA DOMAIN-CONTAINING PROTEIN"/>
    <property type="match status" value="1"/>
</dbReference>
<accession>A0A318H9S7</accession>
<reference evidence="8 9" key="1">
    <citation type="submission" date="2018-05" db="EMBL/GenBank/DDBJ databases">
        <title>Genomic Encyclopedia of Type Strains, Phase IV (KMG-IV): sequencing the most valuable type-strain genomes for metagenomic binning, comparative biology and taxonomic classification.</title>
        <authorList>
            <person name="Goeker M."/>
        </authorList>
    </citation>
    <scope>NUCLEOTIDE SEQUENCE [LARGE SCALE GENOMIC DNA]</scope>
    <source>
        <strain evidence="8 9">DSM 566</strain>
    </source>
</reference>
<dbReference type="RefSeq" id="WP_110401066.1">
    <property type="nucleotide sequence ID" value="NZ_QJJS01000010.1"/>
</dbReference>
<dbReference type="InterPro" id="IPR000620">
    <property type="entry name" value="EamA_dom"/>
</dbReference>
<dbReference type="PANTHER" id="PTHR42920">
    <property type="entry name" value="OS03G0707200 PROTEIN-RELATED"/>
    <property type="match status" value="1"/>
</dbReference>
<comment type="subcellular location">
    <subcellularLocation>
        <location evidence="1">Cell membrane</location>
        <topology evidence="1">Multi-pass membrane protein</topology>
    </subcellularLocation>
</comment>
<keyword evidence="5 6" id="KW-0472">Membrane</keyword>
<dbReference type="Pfam" id="PF00892">
    <property type="entry name" value="EamA"/>
    <property type="match status" value="2"/>
</dbReference>
<evidence type="ECO:0000313" key="9">
    <source>
        <dbReference type="Proteomes" id="UP000247811"/>
    </source>
</evidence>
<proteinExistence type="predicted"/>
<dbReference type="InterPro" id="IPR051258">
    <property type="entry name" value="Diverse_Substrate_Transporter"/>
</dbReference>
<protein>
    <submittedName>
        <fullName evidence="8">Drug/metabolite transporter (DMT)-like permease</fullName>
    </submittedName>
</protein>
<feature type="transmembrane region" description="Helical" evidence="6">
    <location>
        <begin position="245"/>
        <end position="263"/>
    </location>
</feature>
<sequence length="353" mass="36736">MKHLPLPAFRGAALALLAAALFGVSTPLVQRAGAGVGAFSTAALLYAGAALVGLLTRLPREREARVARADLPRLAAMALFGAGIGPVALAWGLQHTSGTSAALLLTLEALFTAVLARLLYRETMDRRVWLAMLLLLGGGVVLVLDQGRSGPMQFMGLMAVMAATVAWGVDNTLSRGLAERDPGQVVLGKAVLGAATTAAIAVMAAEPSPGVAASLALLVIGATGYGLSLRFYLLAQRAFGAARTGSVFAFAPFIGAALAMSLGERGLSPWMGLGGLLMLAGVVLHLAESHGHEHTHEALVHDHAHTHDDGHHDHHHEVMPVGAHSHEHQHLPLTHDHAHVPDVHHAHAHARAP</sequence>
<dbReference type="Proteomes" id="UP000247811">
    <property type="component" value="Unassembled WGS sequence"/>
</dbReference>
<feature type="transmembrane region" description="Helical" evidence="6">
    <location>
        <begin position="269"/>
        <end position="287"/>
    </location>
</feature>
<evidence type="ECO:0000256" key="5">
    <source>
        <dbReference type="ARBA" id="ARBA00023136"/>
    </source>
</evidence>
<evidence type="ECO:0000313" key="8">
    <source>
        <dbReference type="EMBL" id="PXW95200.1"/>
    </source>
</evidence>
<feature type="transmembrane region" description="Helical" evidence="6">
    <location>
        <begin position="127"/>
        <end position="144"/>
    </location>
</feature>
<feature type="transmembrane region" description="Helical" evidence="6">
    <location>
        <begin position="211"/>
        <end position="233"/>
    </location>
</feature>
<keyword evidence="4 6" id="KW-1133">Transmembrane helix</keyword>
<dbReference type="SUPFAM" id="SSF103481">
    <property type="entry name" value="Multidrug resistance efflux transporter EmrE"/>
    <property type="match status" value="2"/>
</dbReference>
<comment type="caution">
    <text evidence="8">The sequence shown here is derived from an EMBL/GenBank/DDBJ whole genome shotgun (WGS) entry which is preliminary data.</text>
</comment>
<feature type="transmembrane region" description="Helical" evidence="6">
    <location>
        <begin position="99"/>
        <end position="120"/>
    </location>
</feature>
<organism evidence="8 9">
    <name type="scientific">Sphaerotilus hippei</name>
    <dbReference type="NCBI Taxonomy" id="744406"/>
    <lineage>
        <taxon>Bacteria</taxon>
        <taxon>Pseudomonadati</taxon>
        <taxon>Pseudomonadota</taxon>
        <taxon>Betaproteobacteria</taxon>
        <taxon>Burkholderiales</taxon>
        <taxon>Sphaerotilaceae</taxon>
        <taxon>Sphaerotilus</taxon>
    </lineage>
</organism>
<feature type="transmembrane region" description="Helical" evidence="6">
    <location>
        <begin position="71"/>
        <end position="93"/>
    </location>
</feature>
<gene>
    <name evidence="8" type="ORF">C7444_11045</name>
</gene>
<feature type="transmembrane region" description="Helical" evidence="6">
    <location>
        <begin position="185"/>
        <end position="205"/>
    </location>
</feature>
<evidence type="ECO:0000256" key="2">
    <source>
        <dbReference type="ARBA" id="ARBA00022475"/>
    </source>
</evidence>
<name>A0A318H9S7_9BURK</name>
<keyword evidence="9" id="KW-1185">Reference proteome</keyword>
<dbReference type="OrthoDB" id="9794287at2"/>
<dbReference type="GO" id="GO:0005886">
    <property type="term" value="C:plasma membrane"/>
    <property type="evidence" value="ECO:0007669"/>
    <property type="project" value="UniProtKB-SubCell"/>
</dbReference>
<dbReference type="AlphaFoldDB" id="A0A318H9S7"/>
<feature type="transmembrane region" description="Helical" evidence="6">
    <location>
        <begin position="41"/>
        <end position="59"/>
    </location>
</feature>
<keyword evidence="3 6" id="KW-0812">Transmembrane</keyword>
<evidence type="ECO:0000256" key="1">
    <source>
        <dbReference type="ARBA" id="ARBA00004651"/>
    </source>
</evidence>